<evidence type="ECO:0000256" key="1">
    <source>
        <dbReference type="SAM" id="MobiDB-lite"/>
    </source>
</evidence>
<sequence length="176" mass="19743">MERADWLEDLEAVTICSKSQENDSRKMGVAGQVRRKSSSLDSQSNHRAWTKGDVKEDRGGIQVPSDVSRERNIKVSYSLKTPEKGKGQEEIRPLLEVFEAQIQNMDALEDRDNSGLLANNIEMDQIVIYAQESHVHPTVTSGEESAGSQLEERISPVSSDLRIMKLMKKGVDRENS</sequence>
<reference evidence="2" key="1">
    <citation type="journal article" date="2022" name="Plant J.">
        <title>Strategies of tolerance reflected in two North American maple genomes.</title>
        <authorList>
            <person name="McEvoy S.L."/>
            <person name="Sezen U.U."/>
            <person name="Trouern-Trend A."/>
            <person name="McMahon S.M."/>
            <person name="Schaberg P.G."/>
            <person name="Yang J."/>
            <person name="Wegrzyn J.L."/>
            <person name="Swenson N.G."/>
        </authorList>
    </citation>
    <scope>NUCLEOTIDE SEQUENCE</scope>
    <source>
        <strain evidence="2">NS2018</strain>
    </source>
</reference>
<gene>
    <name evidence="2" type="ORF">LWI29_004337</name>
</gene>
<evidence type="ECO:0000313" key="3">
    <source>
        <dbReference type="Proteomes" id="UP001168877"/>
    </source>
</evidence>
<dbReference type="Proteomes" id="UP001168877">
    <property type="component" value="Unassembled WGS sequence"/>
</dbReference>
<evidence type="ECO:0000313" key="2">
    <source>
        <dbReference type="EMBL" id="KAK0595186.1"/>
    </source>
</evidence>
<dbReference type="EMBL" id="JAUESC010000004">
    <property type="protein sequence ID" value="KAK0595186.1"/>
    <property type="molecule type" value="Genomic_DNA"/>
</dbReference>
<keyword evidence="3" id="KW-1185">Reference proteome</keyword>
<protein>
    <submittedName>
        <fullName evidence="2">Uncharacterized protein</fullName>
    </submittedName>
</protein>
<name>A0AA39SCJ0_ACESA</name>
<reference evidence="2" key="2">
    <citation type="submission" date="2023-06" db="EMBL/GenBank/DDBJ databases">
        <authorList>
            <person name="Swenson N.G."/>
            <person name="Wegrzyn J.L."/>
            <person name="Mcevoy S.L."/>
        </authorList>
    </citation>
    <scope>NUCLEOTIDE SEQUENCE</scope>
    <source>
        <strain evidence="2">NS2018</strain>
        <tissue evidence="2">Leaf</tissue>
    </source>
</reference>
<feature type="compositionally biased region" description="Basic and acidic residues" evidence="1">
    <location>
        <begin position="50"/>
        <end position="59"/>
    </location>
</feature>
<organism evidence="2 3">
    <name type="scientific">Acer saccharum</name>
    <name type="common">Sugar maple</name>
    <dbReference type="NCBI Taxonomy" id="4024"/>
    <lineage>
        <taxon>Eukaryota</taxon>
        <taxon>Viridiplantae</taxon>
        <taxon>Streptophyta</taxon>
        <taxon>Embryophyta</taxon>
        <taxon>Tracheophyta</taxon>
        <taxon>Spermatophyta</taxon>
        <taxon>Magnoliopsida</taxon>
        <taxon>eudicotyledons</taxon>
        <taxon>Gunneridae</taxon>
        <taxon>Pentapetalae</taxon>
        <taxon>rosids</taxon>
        <taxon>malvids</taxon>
        <taxon>Sapindales</taxon>
        <taxon>Sapindaceae</taxon>
        <taxon>Hippocastanoideae</taxon>
        <taxon>Acereae</taxon>
        <taxon>Acer</taxon>
    </lineage>
</organism>
<proteinExistence type="predicted"/>
<dbReference type="AlphaFoldDB" id="A0AA39SCJ0"/>
<accession>A0AA39SCJ0</accession>
<comment type="caution">
    <text evidence="2">The sequence shown here is derived from an EMBL/GenBank/DDBJ whole genome shotgun (WGS) entry which is preliminary data.</text>
</comment>
<feature type="region of interest" description="Disordered" evidence="1">
    <location>
        <begin position="19"/>
        <end position="61"/>
    </location>
</feature>